<evidence type="ECO:0000313" key="2">
    <source>
        <dbReference type="Proteomes" id="UP001385951"/>
    </source>
</evidence>
<keyword evidence="2" id="KW-1185">Reference proteome</keyword>
<gene>
    <name evidence="1" type="ORF">QCA50_011751</name>
</gene>
<evidence type="ECO:0000313" key="1">
    <source>
        <dbReference type="EMBL" id="KAK7684917.1"/>
    </source>
</evidence>
<accession>A0AAW0G056</accession>
<proteinExistence type="predicted"/>
<dbReference type="EMBL" id="JASBNA010000022">
    <property type="protein sequence ID" value="KAK7684917.1"/>
    <property type="molecule type" value="Genomic_DNA"/>
</dbReference>
<dbReference type="AlphaFoldDB" id="A0AAW0G056"/>
<sequence>MREFIKYPKDPREKVEIRGKDIIGRWWTVEGSFLKDLAIHSDFIVLFLLTLKSKVASSVRPPSHSIRAFPTT</sequence>
<name>A0AAW0G056_9APHY</name>
<reference evidence="1 2" key="1">
    <citation type="submission" date="2022-09" db="EMBL/GenBank/DDBJ databases">
        <authorList>
            <person name="Palmer J.M."/>
        </authorList>
    </citation>
    <scope>NUCLEOTIDE SEQUENCE [LARGE SCALE GENOMIC DNA]</scope>
    <source>
        <strain evidence="1 2">DSM 7382</strain>
    </source>
</reference>
<dbReference type="Proteomes" id="UP001385951">
    <property type="component" value="Unassembled WGS sequence"/>
</dbReference>
<protein>
    <submittedName>
        <fullName evidence="1">Uncharacterized protein</fullName>
    </submittedName>
</protein>
<organism evidence="1 2">
    <name type="scientific">Cerrena zonata</name>
    <dbReference type="NCBI Taxonomy" id="2478898"/>
    <lineage>
        <taxon>Eukaryota</taxon>
        <taxon>Fungi</taxon>
        <taxon>Dikarya</taxon>
        <taxon>Basidiomycota</taxon>
        <taxon>Agaricomycotina</taxon>
        <taxon>Agaricomycetes</taxon>
        <taxon>Polyporales</taxon>
        <taxon>Cerrenaceae</taxon>
        <taxon>Cerrena</taxon>
    </lineage>
</organism>
<comment type="caution">
    <text evidence="1">The sequence shown here is derived from an EMBL/GenBank/DDBJ whole genome shotgun (WGS) entry which is preliminary data.</text>
</comment>